<dbReference type="GO" id="GO:0003677">
    <property type="term" value="F:DNA binding"/>
    <property type="evidence" value="ECO:0007669"/>
    <property type="project" value="UniProtKB-KW"/>
</dbReference>
<dbReference type="GO" id="GO:0005829">
    <property type="term" value="C:cytosol"/>
    <property type="evidence" value="ECO:0007669"/>
    <property type="project" value="UniProtKB-ARBA"/>
</dbReference>
<keyword evidence="5" id="KW-0010">Activator</keyword>
<keyword evidence="4" id="KW-0238">DNA-binding</keyword>
<organism evidence="8 9">
    <name type="scientific">Muricoccus nepalensis</name>
    <dbReference type="NCBI Taxonomy" id="1854500"/>
    <lineage>
        <taxon>Bacteria</taxon>
        <taxon>Pseudomonadati</taxon>
        <taxon>Pseudomonadota</taxon>
        <taxon>Alphaproteobacteria</taxon>
        <taxon>Acetobacterales</taxon>
        <taxon>Roseomonadaceae</taxon>
        <taxon>Muricoccus</taxon>
    </lineage>
</organism>
<evidence type="ECO:0000256" key="6">
    <source>
        <dbReference type="ARBA" id="ARBA00023163"/>
    </source>
</evidence>
<evidence type="ECO:0000313" key="9">
    <source>
        <dbReference type="Proteomes" id="UP000317078"/>
    </source>
</evidence>
<evidence type="ECO:0000259" key="7">
    <source>
        <dbReference type="PROSITE" id="PS51857"/>
    </source>
</evidence>
<dbReference type="Pfam" id="PF00313">
    <property type="entry name" value="CSD"/>
    <property type="match status" value="1"/>
</dbReference>
<evidence type="ECO:0000313" key="8">
    <source>
        <dbReference type="EMBL" id="TPG60549.1"/>
    </source>
</evidence>
<dbReference type="AlphaFoldDB" id="A0A502GEK7"/>
<evidence type="ECO:0000256" key="4">
    <source>
        <dbReference type="ARBA" id="ARBA00023125"/>
    </source>
</evidence>
<accession>A0A502GEK7</accession>
<dbReference type="InterPro" id="IPR012340">
    <property type="entry name" value="NA-bd_OB-fold"/>
</dbReference>
<dbReference type="PRINTS" id="PR00050">
    <property type="entry name" value="COLDSHOCK"/>
</dbReference>
<feature type="domain" description="CSD" evidence="7">
    <location>
        <begin position="1"/>
        <end position="68"/>
    </location>
</feature>
<dbReference type="OrthoDB" id="9810590at2"/>
<sequence length="69" mass="7615">MPTGTVVWYQPHKGYGFIRPDDGGPDVMVHASVVEAAGRRELRKGEDIAYEVEQRPKKPAPSVTRLLPG</sequence>
<dbReference type="Proteomes" id="UP000317078">
    <property type="component" value="Unassembled WGS sequence"/>
</dbReference>
<keyword evidence="3" id="KW-0805">Transcription regulation</keyword>
<evidence type="ECO:0000256" key="2">
    <source>
        <dbReference type="ARBA" id="ARBA00022490"/>
    </source>
</evidence>
<keyword evidence="9" id="KW-1185">Reference proteome</keyword>
<dbReference type="PANTHER" id="PTHR46565">
    <property type="entry name" value="COLD SHOCK DOMAIN PROTEIN 2"/>
    <property type="match status" value="1"/>
</dbReference>
<comment type="caution">
    <text evidence="8">The sequence shown here is derived from an EMBL/GenBank/DDBJ whole genome shotgun (WGS) entry which is preliminary data.</text>
</comment>
<evidence type="ECO:0000256" key="5">
    <source>
        <dbReference type="ARBA" id="ARBA00023159"/>
    </source>
</evidence>
<name>A0A502GEK7_9PROT</name>
<dbReference type="SMART" id="SM00357">
    <property type="entry name" value="CSP"/>
    <property type="match status" value="1"/>
</dbReference>
<keyword evidence="2" id="KW-0963">Cytoplasm</keyword>
<dbReference type="PIRSF" id="PIRSF002599">
    <property type="entry name" value="Cold_shock_A"/>
    <property type="match status" value="1"/>
</dbReference>
<keyword evidence="6" id="KW-0804">Transcription</keyword>
<comment type="subcellular location">
    <subcellularLocation>
        <location evidence="1">Cytoplasm</location>
    </subcellularLocation>
</comment>
<reference evidence="8 9" key="1">
    <citation type="journal article" date="2019" name="Environ. Microbiol.">
        <title>Species interactions and distinct microbial communities in high Arctic permafrost affected cryosols are associated with the CH4 and CO2 gas fluxes.</title>
        <authorList>
            <person name="Altshuler I."/>
            <person name="Hamel J."/>
            <person name="Turney S."/>
            <person name="Magnuson E."/>
            <person name="Levesque R."/>
            <person name="Greer C."/>
            <person name="Whyte L.G."/>
        </authorList>
    </citation>
    <scope>NUCLEOTIDE SEQUENCE [LARGE SCALE GENOMIC DNA]</scope>
    <source>
        <strain evidence="8 9">S9.3B</strain>
    </source>
</reference>
<dbReference type="InterPro" id="IPR011129">
    <property type="entry name" value="CSD"/>
</dbReference>
<dbReference type="Gene3D" id="2.40.50.140">
    <property type="entry name" value="Nucleic acid-binding proteins"/>
    <property type="match status" value="1"/>
</dbReference>
<evidence type="ECO:0000256" key="3">
    <source>
        <dbReference type="ARBA" id="ARBA00023015"/>
    </source>
</evidence>
<dbReference type="InterPro" id="IPR012156">
    <property type="entry name" value="Cold_shock_CspA"/>
</dbReference>
<proteinExistence type="predicted"/>
<dbReference type="PANTHER" id="PTHR46565:SF20">
    <property type="entry name" value="COLD SHOCK DOMAIN-CONTAINING PROTEIN 4"/>
    <property type="match status" value="1"/>
</dbReference>
<evidence type="ECO:0000256" key="1">
    <source>
        <dbReference type="ARBA" id="ARBA00004496"/>
    </source>
</evidence>
<dbReference type="RefSeq" id="WP_140881476.1">
    <property type="nucleotide sequence ID" value="NZ_RCZP01000002.1"/>
</dbReference>
<dbReference type="InterPro" id="IPR002059">
    <property type="entry name" value="CSP_DNA-bd"/>
</dbReference>
<gene>
    <name evidence="8" type="ORF">EAH89_04080</name>
</gene>
<protein>
    <submittedName>
        <fullName evidence="8">Cold-shock protein</fullName>
    </submittedName>
</protein>
<dbReference type="PROSITE" id="PS51857">
    <property type="entry name" value="CSD_2"/>
    <property type="match status" value="1"/>
</dbReference>
<dbReference type="SUPFAM" id="SSF50249">
    <property type="entry name" value="Nucleic acid-binding proteins"/>
    <property type="match status" value="1"/>
</dbReference>
<dbReference type="EMBL" id="RCZP01000002">
    <property type="protein sequence ID" value="TPG60549.1"/>
    <property type="molecule type" value="Genomic_DNA"/>
</dbReference>